<protein>
    <submittedName>
        <fullName evidence="6">Helix-turn-helix domain-containing protein</fullName>
    </submittedName>
</protein>
<dbReference type="RefSeq" id="WP_221426162.1">
    <property type="nucleotide sequence ID" value="NZ_CP081295.1"/>
</dbReference>
<evidence type="ECO:0000256" key="3">
    <source>
        <dbReference type="ARBA" id="ARBA00023163"/>
    </source>
</evidence>
<accession>A0ABX8ZNY5</accession>
<dbReference type="Gene3D" id="1.10.10.60">
    <property type="entry name" value="Homeodomain-like"/>
    <property type="match status" value="1"/>
</dbReference>
<sequence>MQSLAAVDIVTDKVRRQCGFFAANPVIRVFLRGKWRLETAGGPREFDTAEGNRTVYFGPQTREMPVEVQGPIRFLLLQFHPGAPPLDQSKTHEATLDRVECFDSGLPPSIRRTAYDPSEPREKWLDTFEALTREVLFTRVDNEPPPLAHDIYRRMLIAPDIDLQEIAERFGVSRRTVERQVRTSFGISPKQATRRARALDMAAALLGVAMPEEEASFRLRYFDQSHMTREIQHYFGTSPGALARQEAILLRIDLEIRQMRRLEAMGELGITEPPWRDPAAEPVPPEGWDPSI</sequence>
<organism evidence="6 7">
    <name type="scientific">Qipengyuania aurantiaca</name>
    <dbReference type="NCBI Taxonomy" id="2867233"/>
    <lineage>
        <taxon>Bacteria</taxon>
        <taxon>Pseudomonadati</taxon>
        <taxon>Pseudomonadota</taxon>
        <taxon>Alphaproteobacteria</taxon>
        <taxon>Sphingomonadales</taxon>
        <taxon>Erythrobacteraceae</taxon>
        <taxon>Qipengyuania</taxon>
    </lineage>
</organism>
<feature type="domain" description="HTH araC/xylS-type" evidence="5">
    <location>
        <begin position="146"/>
        <end position="245"/>
    </location>
</feature>
<name>A0ABX8ZNY5_9SPHN</name>
<feature type="region of interest" description="Disordered" evidence="4">
    <location>
        <begin position="271"/>
        <end position="292"/>
    </location>
</feature>
<keyword evidence="7" id="KW-1185">Reference proteome</keyword>
<dbReference type="Proteomes" id="UP000824281">
    <property type="component" value="Chromosome"/>
</dbReference>
<dbReference type="PROSITE" id="PS01124">
    <property type="entry name" value="HTH_ARAC_FAMILY_2"/>
    <property type="match status" value="1"/>
</dbReference>
<keyword evidence="3" id="KW-0804">Transcription</keyword>
<gene>
    <name evidence="6" type="ORF">K3148_04725</name>
</gene>
<evidence type="ECO:0000313" key="6">
    <source>
        <dbReference type="EMBL" id="QZD90700.1"/>
    </source>
</evidence>
<feature type="compositionally biased region" description="Pro residues" evidence="4">
    <location>
        <begin position="281"/>
        <end position="292"/>
    </location>
</feature>
<evidence type="ECO:0000256" key="1">
    <source>
        <dbReference type="ARBA" id="ARBA00023015"/>
    </source>
</evidence>
<dbReference type="SMART" id="SM00342">
    <property type="entry name" value="HTH_ARAC"/>
    <property type="match status" value="1"/>
</dbReference>
<evidence type="ECO:0000256" key="2">
    <source>
        <dbReference type="ARBA" id="ARBA00023125"/>
    </source>
</evidence>
<evidence type="ECO:0000256" key="4">
    <source>
        <dbReference type="SAM" id="MobiDB-lite"/>
    </source>
</evidence>
<dbReference type="EMBL" id="CP081295">
    <property type="protein sequence ID" value="QZD90700.1"/>
    <property type="molecule type" value="Genomic_DNA"/>
</dbReference>
<dbReference type="InterPro" id="IPR018060">
    <property type="entry name" value="HTH_AraC"/>
</dbReference>
<keyword evidence="1" id="KW-0805">Transcription regulation</keyword>
<proteinExistence type="predicted"/>
<evidence type="ECO:0000313" key="7">
    <source>
        <dbReference type="Proteomes" id="UP000824281"/>
    </source>
</evidence>
<dbReference type="Pfam" id="PF12833">
    <property type="entry name" value="HTH_18"/>
    <property type="match status" value="1"/>
</dbReference>
<keyword evidence="2" id="KW-0238">DNA-binding</keyword>
<evidence type="ECO:0000259" key="5">
    <source>
        <dbReference type="PROSITE" id="PS01124"/>
    </source>
</evidence>
<dbReference type="InterPro" id="IPR050204">
    <property type="entry name" value="AraC_XylS_family_regulators"/>
</dbReference>
<dbReference type="PANTHER" id="PTHR46796">
    <property type="entry name" value="HTH-TYPE TRANSCRIPTIONAL ACTIVATOR RHAS-RELATED"/>
    <property type="match status" value="1"/>
</dbReference>
<reference evidence="6 7" key="1">
    <citation type="submission" date="2021-08" db="EMBL/GenBank/DDBJ databases">
        <title>Comparative Genomics Analysis of the Genus Qipengyuania Reveals Extensive Genetic Diversity and Metabolic Versatility, Including the Description of Fifteen Novel Species.</title>
        <authorList>
            <person name="Liu Y."/>
        </authorList>
    </citation>
    <scope>NUCLEOTIDE SEQUENCE [LARGE SCALE GENOMIC DNA]</scope>
    <source>
        <strain evidence="6 7">1NDH13</strain>
    </source>
</reference>